<dbReference type="PANTHER" id="PTHR30024:SF46">
    <property type="entry name" value="ABC TRANSPORTER, SUBSTRATE-BINDING LIPOPROTEIN"/>
    <property type="match status" value="1"/>
</dbReference>
<evidence type="ECO:0000259" key="1">
    <source>
        <dbReference type="Pfam" id="PF09084"/>
    </source>
</evidence>
<name>A0A4R3KQ69_9FIRM</name>
<accession>A0A4R3KQ69</accession>
<organism evidence="2 3">
    <name type="scientific">Keratinibaculum paraultunense</name>
    <dbReference type="NCBI Taxonomy" id="1278232"/>
    <lineage>
        <taxon>Bacteria</taxon>
        <taxon>Bacillati</taxon>
        <taxon>Bacillota</taxon>
        <taxon>Tissierellia</taxon>
        <taxon>Tissierellales</taxon>
        <taxon>Tepidimicrobiaceae</taxon>
        <taxon>Keratinibaculum</taxon>
    </lineage>
</organism>
<keyword evidence="3" id="KW-1185">Reference proteome</keyword>
<gene>
    <name evidence="2" type="ORF">EDD65_1148</name>
</gene>
<proteinExistence type="predicted"/>
<dbReference type="Proteomes" id="UP000294567">
    <property type="component" value="Unassembled WGS sequence"/>
</dbReference>
<dbReference type="OrthoDB" id="9814375at2"/>
<dbReference type="Pfam" id="PF09084">
    <property type="entry name" value="NMT1"/>
    <property type="match status" value="1"/>
</dbReference>
<dbReference type="SUPFAM" id="SSF53850">
    <property type="entry name" value="Periplasmic binding protein-like II"/>
    <property type="match status" value="1"/>
</dbReference>
<sequence>MNKRYLIMICLIIIILFTTSCGTNKAVEEPITVNFSFVDGIPALTVAKILKENPTIDENITINYEIQKSPDLLVSKVLKEEADIAIVPSNLAAQAFNKGLPYKLVGTATWGTIYLVGTEDINSVDELKGKEIYAFGKGLTPDLVLRFVLTENGIDPDKDINISYLNAASEVAPALLGGKAKLALLPEPLVTNIMMKKEDIKVVLDLNEEWKNITGTSGGYPQASLIIKTDLIENNREFVEEFIKLYEESIKWAKENPEKLGDYSEELELGVNKASIVEGIERINIGPFSIGESKEEYKIYFETIMDFAPDFIGGKIPNEEIYFER</sequence>
<dbReference type="PIRSF" id="PIRSF027386">
    <property type="entry name" value="UCP027386_ABC_sbc_TM0202"/>
    <property type="match status" value="1"/>
</dbReference>
<dbReference type="PROSITE" id="PS51257">
    <property type="entry name" value="PROKAR_LIPOPROTEIN"/>
    <property type="match status" value="1"/>
</dbReference>
<dbReference type="InterPro" id="IPR027024">
    <property type="entry name" value="UCP027386_ABC_sbc_TM0202"/>
</dbReference>
<evidence type="ECO:0000313" key="3">
    <source>
        <dbReference type="Proteomes" id="UP000294567"/>
    </source>
</evidence>
<reference evidence="2 3" key="1">
    <citation type="submission" date="2019-03" db="EMBL/GenBank/DDBJ databases">
        <title>Genomic Encyclopedia of Type Strains, Phase IV (KMG-IV): sequencing the most valuable type-strain genomes for metagenomic binning, comparative biology and taxonomic classification.</title>
        <authorList>
            <person name="Goeker M."/>
        </authorList>
    </citation>
    <scope>NUCLEOTIDE SEQUENCE [LARGE SCALE GENOMIC DNA]</scope>
    <source>
        <strain evidence="2 3">DSM 26752</strain>
    </source>
</reference>
<dbReference type="AlphaFoldDB" id="A0A4R3KQ69"/>
<dbReference type="InterPro" id="IPR015168">
    <property type="entry name" value="SsuA/THI5"/>
</dbReference>
<dbReference type="PANTHER" id="PTHR30024">
    <property type="entry name" value="ALIPHATIC SULFONATES-BINDING PROTEIN-RELATED"/>
    <property type="match status" value="1"/>
</dbReference>
<dbReference type="RefSeq" id="WP_132029401.1">
    <property type="nucleotide sequence ID" value="NZ_CP068564.1"/>
</dbReference>
<feature type="domain" description="SsuA/THI5-like" evidence="1">
    <location>
        <begin position="57"/>
        <end position="259"/>
    </location>
</feature>
<dbReference type="Gene3D" id="3.40.190.10">
    <property type="entry name" value="Periplasmic binding protein-like II"/>
    <property type="match status" value="2"/>
</dbReference>
<dbReference type="EMBL" id="SMAE01000014">
    <property type="protein sequence ID" value="TCS86614.1"/>
    <property type="molecule type" value="Genomic_DNA"/>
</dbReference>
<evidence type="ECO:0000313" key="2">
    <source>
        <dbReference type="EMBL" id="TCS86614.1"/>
    </source>
</evidence>
<comment type="caution">
    <text evidence="2">The sequence shown here is derived from an EMBL/GenBank/DDBJ whole genome shotgun (WGS) entry which is preliminary data.</text>
</comment>
<protein>
    <submittedName>
        <fullName evidence="2">NitT/TauT family transport system substrate-binding protein</fullName>
    </submittedName>
</protein>